<dbReference type="EMBL" id="QKXQ01000267">
    <property type="protein sequence ID" value="REH96234.1"/>
    <property type="molecule type" value="Genomic_DNA"/>
</dbReference>
<dbReference type="KEGG" id="sfq:C7J90_05595"/>
<accession>A0A2K3ZBP5</accession>
<comment type="similarity">
    <text evidence="1">In the N-terminal section; belongs to the N-acetylmuramoyl-L-alanine amidase 2 family.</text>
</comment>
<name>A0A2K3ZBP5_9STAP</name>
<protein>
    <submittedName>
        <fullName evidence="2">Autolysin</fullName>
    </submittedName>
</protein>
<reference evidence="2 3" key="1">
    <citation type="journal article" date="2018" name="Vet. Microbiol.">
        <title>Characterisation of Staphylococcus felis isolated from cats using whole genome sequencing.</title>
        <authorList>
            <person name="Worthing K."/>
            <person name="Pang S."/>
            <person name="Trott D.J."/>
            <person name="Abraham S."/>
            <person name="Coombs G.W."/>
            <person name="Jordan D."/>
            <person name="McIntyre L."/>
            <person name="Davies M.R."/>
            <person name="Norris J."/>
        </authorList>
    </citation>
    <scope>NUCLEOTIDE SEQUENCE [LARGE SCALE GENOMIC DNA]</scope>
    <source>
        <strain evidence="2 3">F9</strain>
    </source>
</reference>
<dbReference type="OrthoDB" id="9816557at2"/>
<dbReference type="SMART" id="SM00047">
    <property type="entry name" value="LYZ2"/>
    <property type="match status" value="1"/>
</dbReference>
<evidence type="ECO:0000313" key="3">
    <source>
        <dbReference type="Proteomes" id="UP000256562"/>
    </source>
</evidence>
<sequence length="249" mass="28503">MRTIVILIIVIFFVLFIVNETGLFKNDISYTFDEALDKQTSGDALHTKSNEGHFVEASKEDVSEAMKVKRTDSDLMYMDISEPVHMSVDEVNEMLKGKGILEGHGQDFLDAQDQYHVNVVYLVSHASLETGDGRSELAKGITQGKARFYNFFGIGAFDRDALETGSSFAKQAKWTTPEKAIEGGAKFIRNHYFENGQITLYQMRWNPKEPATHQYASDVDWASKISERMSIYYDRYGIKQDDIRKQFYR</sequence>
<dbReference type="Gene3D" id="1.10.530.10">
    <property type="match status" value="1"/>
</dbReference>
<comment type="caution">
    <text evidence="2">The sequence shown here is derived from an EMBL/GenBank/DDBJ whole genome shotgun (WGS) entry which is preliminary data.</text>
</comment>
<dbReference type="GO" id="GO:0004040">
    <property type="term" value="F:amidase activity"/>
    <property type="evidence" value="ECO:0007669"/>
    <property type="project" value="InterPro"/>
</dbReference>
<dbReference type="InterPro" id="IPR002901">
    <property type="entry name" value="MGlyc_endo_b_GlcNAc-like_dom"/>
</dbReference>
<dbReference type="AlphaFoldDB" id="A0A2K3ZBP5"/>
<evidence type="ECO:0000256" key="1">
    <source>
        <dbReference type="ARBA" id="ARBA00006088"/>
    </source>
</evidence>
<proteinExistence type="inferred from homology"/>
<dbReference type="Pfam" id="PF01832">
    <property type="entry name" value="Glucosaminidase"/>
    <property type="match status" value="1"/>
</dbReference>
<organism evidence="2 3">
    <name type="scientific">Staphylococcus felis</name>
    <dbReference type="NCBI Taxonomy" id="46127"/>
    <lineage>
        <taxon>Bacteria</taxon>
        <taxon>Bacillati</taxon>
        <taxon>Bacillota</taxon>
        <taxon>Bacilli</taxon>
        <taxon>Bacillales</taxon>
        <taxon>Staphylococcaceae</taxon>
        <taxon>Staphylococcus</taxon>
    </lineage>
</organism>
<evidence type="ECO:0000313" key="2">
    <source>
        <dbReference type="EMBL" id="REH96234.1"/>
    </source>
</evidence>
<gene>
    <name evidence="2" type="ORF">DOS83_05695</name>
</gene>
<dbReference type="Proteomes" id="UP000256562">
    <property type="component" value="Unassembled WGS sequence"/>
</dbReference>